<dbReference type="Proteomes" id="UP000886520">
    <property type="component" value="Chromosome 13"/>
</dbReference>
<evidence type="ECO:0000313" key="1">
    <source>
        <dbReference type="EMBL" id="KAI5071624.1"/>
    </source>
</evidence>
<evidence type="ECO:0000313" key="2">
    <source>
        <dbReference type="Proteomes" id="UP000886520"/>
    </source>
</evidence>
<organism evidence="1 2">
    <name type="scientific">Adiantum capillus-veneris</name>
    <name type="common">Maidenhair fern</name>
    <dbReference type="NCBI Taxonomy" id="13818"/>
    <lineage>
        <taxon>Eukaryota</taxon>
        <taxon>Viridiplantae</taxon>
        <taxon>Streptophyta</taxon>
        <taxon>Embryophyta</taxon>
        <taxon>Tracheophyta</taxon>
        <taxon>Polypodiopsida</taxon>
        <taxon>Polypodiidae</taxon>
        <taxon>Polypodiales</taxon>
        <taxon>Pteridineae</taxon>
        <taxon>Pteridaceae</taxon>
        <taxon>Vittarioideae</taxon>
        <taxon>Adiantum</taxon>
    </lineage>
</organism>
<reference evidence="1" key="1">
    <citation type="submission" date="2021-01" db="EMBL/GenBank/DDBJ databases">
        <title>Adiantum capillus-veneris genome.</title>
        <authorList>
            <person name="Fang Y."/>
            <person name="Liao Q."/>
        </authorList>
    </citation>
    <scope>NUCLEOTIDE SEQUENCE</scope>
    <source>
        <strain evidence="1">H3</strain>
        <tissue evidence="1">Leaf</tissue>
    </source>
</reference>
<accession>A0A9D4UPV1</accession>
<gene>
    <name evidence="1" type="ORF">GOP47_0013875</name>
</gene>
<protein>
    <submittedName>
        <fullName evidence="1">Uncharacterized protein</fullName>
    </submittedName>
</protein>
<keyword evidence="2" id="KW-1185">Reference proteome</keyword>
<dbReference type="EMBL" id="JABFUD020000013">
    <property type="protein sequence ID" value="KAI5071624.1"/>
    <property type="molecule type" value="Genomic_DNA"/>
</dbReference>
<sequence length="87" mass="9167">MPGQACTPNTMHECPLWKAQELCIMLNMATVSKASAIDLDSEQAERLQRHFTPRNNSATKVCMSEGVGARGFGACSSGSGCCGGPEC</sequence>
<comment type="caution">
    <text evidence="1">The sequence shown here is derived from an EMBL/GenBank/DDBJ whole genome shotgun (WGS) entry which is preliminary data.</text>
</comment>
<proteinExistence type="predicted"/>
<name>A0A9D4UPV1_ADICA</name>
<dbReference type="AlphaFoldDB" id="A0A9D4UPV1"/>